<keyword evidence="10" id="KW-0413">Isomerase</keyword>
<dbReference type="InterPro" id="IPR014016">
    <property type="entry name" value="UvrD-like_ATP-bd"/>
</dbReference>
<keyword evidence="4" id="KW-0378">Hydrolase</keyword>
<evidence type="ECO:0000313" key="17">
    <source>
        <dbReference type="EMBL" id="VAX25920.1"/>
    </source>
</evidence>
<dbReference type="InterPro" id="IPR011604">
    <property type="entry name" value="PDDEXK-like_dom_sf"/>
</dbReference>
<feature type="domain" description="UvrD-like helicase ATP-binding" evidence="15">
    <location>
        <begin position="1"/>
        <end position="454"/>
    </location>
</feature>
<dbReference type="SUPFAM" id="SSF52980">
    <property type="entry name" value="Restriction endonuclease-like"/>
    <property type="match status" value="1"/>
</dbReference>
<evidence type="ECO:0000256" key="11">
    <source>
        <dbReference type="ARBA" id="ARBA00034617"/>
    </source>
</evidence>
<dbReference type="Gene3D" id="3.90.320.10">
    <property type="match status" value="1"/>
</dbReference>
<keyword evidence="14" id="KW-0175">Coiled coil</keyword>
<keyword evidence="7" id="KW-0067">ATP-binding</keyword>
<dbReference type="Gene3D" id="3.40.50.300">
    <property type="entry name" value="P-loop containing nucleotide triphosphate hydrolases"/>
    <property type="match status" value="3"/>
</dbReference>
<keyword evidence="3" id="KW-0227">DNA damage</keyword>
<protein>
    <recommendedName>
        <fullName evidence="12">DNA 3'-5' helicase</fullName>
        <ecNumber evidence="12">5.6.2.4</ecNumber>
    </recommendedName>
</protein>
<proteinExistence type="predicted"/>
<evidence type="ECO:0000256" key="10">
    <source>
        <dbReference type="ARBA" id="ARBA00023235"/>
    </source>
</evidence>
<dbReference type="PANTHER" id="PTHR11070:SF48">
    <property type="entry name" value="ATP-DEPENDENT HELICASE_NUCLEASE SUBUNIT A"/>
    <property type="match status" value="1"/>
</dbReference>
<dbReference type="GO" id="GO:0043138">
    <property type="term" value="F:3'-5' DNA helicase activity"/>
    <property type="evidence" value="ECO:0007669"/>
    <property type="project" value="UniProtKB-EC"/>
</dbReference>
<dbReference type="Gene3D" id="3.30.160.800">
    <property type="match status" value="1"/>
</dbReference>
<dbReference type="GO" id="GO:0000725">
    <property type="term" value="P:recombinational repair"/>
    <property type="evidence" value="ECO:0007669"/>
    <property type="project" value="TreeGrafter"/>
</dbReference>
<evidence type="ECO:0000256" key="8">
    <source>
        <dbReference type="ARBA" id="ARBA00023125"/>
    </source>
</evidence>
<feature type="coiled-coil region" evidence="14">
    <location>
        <begin position="620"/>
        <end position="647"/>
    </location>
</feature>
<dbReference type="Pfam" id="PF13361">
    <property type="entry name" value="UvrD_C"/>
    <property type="match status" value="1"/>
</dbReference>
<name>A0A3B1CTE4_9ZZZZ</name>
<evidence type="ECO:0000256" key="6">
    <source>
        <dbReference type="ARBA" id="ARBA00022839"/>
    </source>
</evidence>
<evidence type="ECO:0000259" key="15">
    <source>
        <dbReference type="PROSITE" id="PS51198"/>
    </source>
</evidence>
<feature type="domain" description="UvrD-like helicase C-terminal" evidence="16">
    <location>
        <begin position="454"/>
        <end position="736"/>
    </location>
</feature>
<evidence type="ECO:0000259" key="16">
    <source>
        <dbReference type="PROSITE" id="PS51217"/>
    </source>
</evidence>
<evidence type="ECO:0000256" key="2">
    <source>
        <dbReference type="ARBA" id="ARBA00022741"/>
    </source>
</evidence>
<dbReference type="Gene3D" id="1.10.486.10">
    <property type="entry name" value="PCRA, domain 4"/>
    <property type="match status" value="1"/>
</dbReference>
<evidence type="ECO:0000256" key="13">
    <source>
        <dbReference type="ARBA" id="ARBA00048988"/>
    </source>
</evidence>
<dbReference type="GO" id="GO:0005524">
    <property type="term" value="F:ATP binding"/>
    <property type="evidence" value="ECO:0007669"/>
    <property type="project" value="UniProtKB-KW"/>
</dbReference>
<keyword evidence="2" id="KW-0547">Nucleotide-binding</keyword>
<dbReference type="InterPro" id="IPR038726">
    <property type="entry name" value="PDDEXK_AddAB-type"/>
</dbReference>
<gene>
    <name evidence="17" type="ORF">MNBD_IGNAVI01-737</name>
</gene>
<organism evidence="17">
    <name type="scientific">hydrothermal vent metagenome</name>
    <dbReference type="NCBI Taxonomy" id="652676"/>
    <lineage>
        <taxon>unclassified sequences</taxon>
        <taxon>metagenomes</taxon>
        <taxon>ecological metagenomes</taxon>
    </lineage>
</organism>
<dbReference type="InterPro" id="IPR014017">
    <property type="entry name" value="DNA_helicase_UvrD-like_C"/>
</dbReference>
<evidence type="ECO:0000256" key="3">
    <source>
        <dbReference type="ARBA" id="ARBA00022763"/>
    </source>
</evidence>
<evidence type="ECO:0000256" key="14">
    <source>
        <dbReference type="SAM" id="Coils"/>
    </source>
</evidence>
<evidence type="ECO:0000256" key="12">
    <source>
        <dbReference type="ARBA" id="ARBA00034808"/>
    </source>
</evidence>
<evidence type="ECO:0000256" key="9">
    <source>
        <dbReference type="ARBA" id="ARBA00023204"/>
    </source>
</evidence>
<evidence type="ECO:0000256" key="1">
    <source>
        <dbReference type="ARBA" id="ARBA00022722"/>
    </source>
</evidence>
<dbReference type="PROSITE" id="PS51217">
    <property type="entry name" value="UVRD_HELICASE_CTER"/>
    <property type="match status" value="1"/>
</dbReference>
<keyword evidence="6" id="KW-0269">Exonuclease</keyword>
<dbReference type="AlphaFoldDB" id="A0A3B1CTE4"/>
<dbReference type="InterPro" id="IPR000212">
    <property type="entry name" value="DNA_helicase_UvrD/REP"/>
</dbReference>
<comment type="catalytic activity">
    <reaction evidence="11">
        <text>Couples ATP hydrolysis with the unwinding of duplex DNA by translocating in the 3'-5' direction.</text>
        <dbReference type="EC" id="5.6.2.4"/>
    </reaction>
</comment>
<dbReference type="Pfam" id="PF00580">
    <property type="entry name" value="UvrD-helicase"/>
    <property type="match status" value="1"/>
</dbReference>
<dbReference type="EMBL" id="UOGD01000315">
    <property type="protein sequence ID" value="VAX25920.1"/>
    <property type="molecule type" value="Genomic_DNA"/>
</dbReference>
<dbReference type="InterPro" id="IPR027417">
    <property type="entry name" value="P-loop_NTPase"/>
</dbReference>
<dbReference type="Pfam" id="PF12705">
    <property type="entry name" value="PDDEXK_1"/>
    <property type="match status" value="1"/>
</dbReference>
<dbReference type="GO" id="GO:0003677">
    <property type="term" value="F:DNA binding"/>
    <property type="evidence" value="ECO:0007669"/>
    <property type="project" value="UniProtKB-KW"/>
</dbReference>
<keyword evidence="5" id="KW-0347">Helicase</keyword>
<sequence>MSTLTPYQLDALNFEKHISLTANAGSGKTFVLARRFLAILLEKDITLDNVVAITFTEKAAAELYKKIADELDSRIKESGDDKVIRKLEKIRRQLVSAKISTIHSFCTDVLKEFSPEAGIDANFSPIDNRLSDELISAVIEELISELMKKKGELFNDLKNMIRLFGSRVIVSKHLKSLIARRSIVKKLYAEIYSKGEKEISTYFNETFLEYFHKIFGDEIISIFDHIELINNVALQTSKNTELAVAIKQLLEAGIGNNTFQKILNLNQLLKMMMTGGKIRTRGYLNKNQREEYISVVETIESFAAEFKVFDFDENYKDSEKQLAKAGLSIMNLWSEALRRYEDKKHQLRYLDFEDLLLVTQDLLKRVDVIEYLSRRYQYFMVDEYQDTNETQYNIFIPILDHLKRGNLFIVGDEKQSIYMFRGADLEIFKKTQDDIKKAADDKSLLELPHSFRLSPELTLFTNKLFSRLFDKPDLTFNEVEYNELICAKSPSNKSEVGFLISEKDDASDDESELIAKKILELTDKNEIKLKDIAILSRKRKLFSEVEKALIKYKIPYLIYGGKGFFQRQEVYDVFNYLSFLANPNNDAALIGILRSPFYTLSDTELFELSLEEEESYFEKLKLLSNKKQKLRNVYEQLNKHLQLARTMQISMLIREILMDTGYWAILASKNNSLQYISNIEKLITAANDFSGQRSRTLFDFVNYLEDAINSTEDESQAALLSTDNAVKLMTIHASKGLEFPVVFLIDANGVGLDDKVKSKGISVDKRFGILTKTPLNHDYFSQYHSAPIVCMYNYITRKKTIAELKRLLYVGVTRAENSLFVTASIKRNRDGVLNPSKGSFLDLLKEGLSIDDFSGTFNIEGTVNFMLEENEKFIRTERIISISIHVINQIDAPQIKTDDQETYEQSDLVVSTQTISDLIKNEIISATKIAVFNQCPFKYYLIYELGYSALHSKMSSDNSFIDYSEEDSDELSANIKGSIIHKLLEEDTPLDLIKSRISDLMKSFGERPNSDESNETINSIYKSVKNYYSSEIYSKIKGYKNFRNEFEIYTKLNDYFIYGILDKVIFDDESVLIFDYKTDSLQKFTAEEKLENYKPQLKFYALLISKLLRNVKQVTCSLIFIEDPEKVPSFKVYPDQLKNFEEELEQIVYSMRNGIFKTKTSHCKSCYFSDSKNECVVKH</sequence>
<dbReference type="GO" id="GO:0033202">
    <property type="term" value="C:DNA helicase complex"/>
    <property type="evidence" value="ECO:0007669"/>
    <property type="project" value="TreeGrafter"/>
</dbReference>
<reference evidence="17" key="1">
    <citation type="submission" date="2018-06" db="EMBL/GenBank/DDBJ databases">
        <authorList>
            <person name="Zhirakovskaya E."/>
        </authorList>
    </citation>
    <scope>NUCLEOTIDE SEQUENCE</scope>
</reference>
<comment type="catalytic activity">
    <reaction evidence="13">
        <text>ATP + H2O = ADP + phosphate + H(+)</text>
        <dbReference type="Rhea" id="RHEA:13065"/>
        <dbReference type="ChEBI" id="CHEBI:15377"/>
        <dbReference type="ChEBI" id="CHEBI:15378"/>
        <dbReference type="ChEBI" id="CHEBI:30616"/>
        <dbReference type="ChEBI" id="CHEBI:43474"/>
        <dbReference type="ChEBI" id="CHEBI:456216"/>
        <dbReference type="EC" id="5.6.2.4"/>
    </reaction>
</comment>
<dbReference type="PROSITE" id="PS51198">
    <property type="entry name" value="UVRD_HELICASE_ATP_BIND"/>
    <property type="match status" value="1"/>
</dbReference>
<accession>A0A3B1CTE4</accession>
<dbReference type="GO" id="GO:0004527">
    <property type="term" value="F:exonuclease activity"/>
    <property type="evidence" value="ECO:0007669"/>
    <property type="project" value="UniProtKB-KW"/>
</dbReference>
<dbReference type="SUPFAM" id="SSF52540">
    <property type="entry name" value="P-loop containing nucleoside triphosphate hydrolases"/>
    <property type="match status" value="1"/>
</dbReference>
<dbReference type="GO" id="GO:0005829">
    <property type="term" value="C:cytosol"/>
    <property type="evidence" value="ECO:0007669"/>
    <property type="project" value="TreeGrafter"/>
</dbReference>
<keyword evidence="1" id="KW-0540">Nuclease</keyword>
<dbReference type="PANTHER" id="PTHR11070">
    <property type="entry name" value="UVRD / RECB / PCRA DNA HELICASE FAMILY MEMBER"/>
    <property type="match status" value="1"/>
</dbReference>
<keyword evidence="9" id="KW-0234">DNA repair</keyword>
<evidence type="ECO:0000256" key="5">
    <source>
        <dbReference type="ARBA" id="ARBA00022806"/>
    </source>
</evidence>
<dbReference type="EC" id="5.6.2.4" evidence="12"/>
<evidence type="ECO:0000256" key="7">
    <source>
        <dbReference type="ARBA" id="ARBA00022840"/>
    </source>
</evidence>
<dbReference type="InterPro" id="IPR011335">
    <property type="entry name" value="Restrct_endonuc-II-like"/>
</dbReference>
<keyword evidence="8" id="KW-0238">DNA-binding</keyword>
<evidence type="ECO:0000256" key="4">
    <source>
        <dbReference type="ARBA" id="ARBA00022801"/>
    </source>
</evidence>